<comment type="caution">
    <text evidence="1">The sequence shown here is derived from an EMBL/GenBank/DDBJ whole genome shotgun (WGS) entry which is preliminary data.</text>
</comment>
<dbReference type="RefSeq" id="XP_024355068.1">
    <property type="nucleotide sequence ID" value="XM_024490744.1"/>
</dbReference>
<dbReference type="OrthoDB" id="5984709at2759"/>
<dbReference type="EMBL" id="APAU02000005">
    <property type="protein sequence ID" value="EUB63872.1"/>
    <property type="molecule type" value="Genomic_DNA"/>
</dbReference>
<protein>
    <submittedName>
        <fullName evidence="1">Uncharacterized protein</fullName>
    </submittedName>
</protein>
<sequence length="225" mass="25829">MICNYLQRQKGVNITNLSLIVSFVPKWEDNFVQGVVHVSVWSHHLLLSSVLWIVSSVEYELMSCSAANQSSKSFRVGCKECGFCSRSPNFSMTELPALGETNNADLDVKSTSLDSDDEEMLKEAIGKRKTELGLQAPKYGLLSLKDQLYSKFCTPLIVLNVRQLDKGKNRKTFRNNYAFIIYLVFLQCNAHARKIHFDNTDEFFHIKDRRNMCIMCMSSHIRREI</sequence>
<dbReference type="KEGG" id="egl:EGR_01495"/>
<proteinExistence type="predicted"/>
<evidence type="ECO:0000313" key="2">
    <source>
        <dbReference type="Proteomes" id="UP000019149"/>
    </source>
</evidence>
<name>W6UYW5_ECHGR</name>
<accession>W6UYW5</accession>
<reference evidence="1 2" key="1">
    <citation type="journal article" date="2013" name="Nat. Genet.">
        <title>The genome of the hydatid tapeworm Echinococcus granulosus.</title>
        <authorList>
            <person name="Zheng H."/>
            <person name="Zhang W."/>
            <person name="Zhang L."/>
            <person name="Zhang Z."/>
            <person name="Li J."/>
            <person name="Lu G."/>
            <person name="Zhu Y."/>
            <person name="Wang Y."/>
            <person name="Huang Y."/>
            <person name="Liu J."/>
            <person name="Kang H."/>
            <person name="Chen J."/>
            <person name="Wang L."/>
            <person name="Chen A."/>
            <person name="Yu S."/>
            <person name="Gao Z."/>
            <person name="Jin L."/>
            <person name="Gu W."/>
            <person name="Wang Z."/>
            <person name="Zhao L."/>
            <person name="Shi B."/>
            <person name="Wen H."/>
            <person name="Lin R."/>
            <person name="Jones M.K."/>
            <person name="Brejova B."/>
            <person name="Vinar T."/>
            <person name="Zhao G."/>
            <person name="McManus D.P."/>
            <person name="Chen Z."/>
            <person name="Zhou Y."/>
            <person name="Wang S."/>
        </authorList>
    </citation>
    <scope>NUCLEOTIDE SEQUENCE [LARGE SCALE GENOMIC DNA]</scope>
</reference>
<dbReference type="CTD" id="36337210"/>
<dbReference type="AlphaFoldDB" id="W6UYW5"/>
<evidence type="ECO:0000313" key="1">
    <source>
        <dbReference type="EMBL" id="EUB63872.1"/>
    </source>
</evidence>
<dbReference type="Proteomes" id="UP000019149">
    <property type="component" value="Unassembled WGS sequence"/>
</dbReference>
<dbReference type="GeneID" id="36337210"/>
<organism evidence="1 2">
    <name type="scientific">Echinococcus granulosus</name>
    <name type="common">Hydatid tapeworm</name>
    <dbReference type="NCBI Taxonomy" id="6210"/>
    <lineage>
        <taxon>Eukaryota</taxon>
        <taxon>Metazoa</taxon>
        <taxon>Spiralia</taxon>
        <taxon>Lophotrochozoa</taxon>
        <taxon>Platyhelminthes</taxon>
        <taxon>Cestoda</taxon>
        <taxon>Eucestoda</taxon>
        <taxon>Cyclophyllidea</taxon>
        <taxon>Taeniidae</taxon>
        <taxon>Echinococcus</taxon>
        <taxon>Echinococcus granulosus group</taxon>
    </lineage>
</organism>
<keyword evidence="2" id="KW-1185">Reference proteome</keyword>
<gene>
    <name evidence="1" type="ORF">EGR_01495</name>
</gene>